<dbReference type="EMBL" id="AP018553">
    <property type="protein sequence ID" value="BBD72848.1"/>
    <property type="molecule type" value="Genomic_DNA"/>
</dbReference>
<evidence type="ECO:0000259" key="5">
    <source>
        <dbReference type="Pfam" id="PF01266"/>
    </source>
</evidence>
<dbReference type="InterPro" id="IPR006076">
    <property type="entry name" value="FAD-dep_OxRdtase"/>
</dbReference>
<dbReference type="Gene3D" id="3.30.9.10">
    <property type="entry name" value="D-Amino Acid Oxidase, subunit A, domain 2"/>
    <property type="match status" value="1"/>
</dbReference>
<dbReference type="SUPFAM" id="SSF51971">
    <property type="entry name" value="Nucleotide-binding domain"/>
    <property type="match status" value="1"/>
</dbReference>
<dbReference type="GO" id="GO:0016491">
    <property type="term" value="F:oxidoreductase activity"/>
    <property type="evidence" value="ECO:0007669"/>
    <property type="project" value="UniProtKB-KW"/>
</dbReference>
<evidence type="ECO:0000313" key="7">
    <source>
        <dbReference type="EMBL" id="GGT88512.1"/>
    </source>
</evidence>
<dbReference type="GeneID" id="38666749"/>
<comment type="similarity">
    <text evidence="2">Belongs to the DadA oxidoreductase family.</text>
</comment>
<evidence type="ECO:0000256" key="2">
    <source>
        <dbReference type="ARBA" id="ARBA00009410"/>
    </source>
</evidence>
<protein>
    <recommendedName>
        <fullName evidence="5">FAD dependent oxidoreductase domain-containing protein</fullName>
    </recommendedName>
</protein>
<dbReference type="AlphaFoldDB" id="A0A348B3U6"/>
<evidence type="ECO:0000256" key="3">
    <source>
        <dbReference type="ARBA" id="ARBA00022630"/>
    </source>
</evidence>
<sequence>MKFVVIGAGVIGSTLHRLLKRAGHDVIVVEAGKRKVYPTLIHSLLLKGEDVWLARRTLELYDQLRVKTREFPAYTILRDKGELPHLWEEVGVKIEEKYIDWLSSEAIVTRGSDRLVWIGSFIKSTPVVKGEARLSVNGGKTRVTVEGVQLSADYVILAAGAWNSKLYPEVRSKSYFCWAVAAYGPRQLDSSFVYDYELGFYSRPLLGLGLPLGILGDGDVVECEPEERLRVDYRNLVREASKRLGKLTPLYVGWGHCEGSPDMRPAYGRLRDDLLYVGGLDGYGAEVGPAVAEMVVDLVLKGEEKAGYLVDRFDDVQDFRLGREPHELP</sequence>
<keyword evidence="3" id="KW-0285">Flavoprotein</keyword>
<reference evidence="6" key="3">
    <citation type="journal article" date="2019" name="BMC Res. Notes">
        <title>Complete genome sequence of the Sulfodiicoccus acidiphilus strain HS-1T, the first crenarchaeon that lacks polB3, isolated from an acidic hot spring in Ohwaku-dani, Hakone, Japan.</title>
        <authorList>
            <person name="Sakai H.D."/>
            <person name="Kurosawa N."/>
        </authorList>
    </citation>
    <scope>NUCLEOTIDE SEQUENCE</scope>
    <source>
        <strain evidence="6">HS-1</strain>
    </source>
</reference>
<comment type="cofactor">
    <cofactor evidence="1">
        <name>FAD</name>
        <dbReference type="ChEBI" id="CHEBI:57692"/>
    </cofactor>
</comment>
<evidence type="ECO:0000313" key="8">
    <source>
        <dbReference type="Proteomes" id="UP000276741"/>
    </source>
</evidence>
<dbReference type="Proteomes" id="UP000616143">
    <property type="component" value="Unassembled WGS sequence"/>
</dbReference>
<accession>A0A348B3U6</accession>
<dbReference type="OrthoDB" id="168391at2157"/>
<dbReference type="Pfam" id="PF01266">
    <property type="entry name" value="DAO"/>
    <property type="match status" value="1"/>
</dbReference>
<name>A0A348B3U6_9CREN</name>
<keyword evidence="8" id="KW-1185">Reference proteome</keyword>
<dbReference type="Gene3D" id="3.50.50.60">
    <property type="entry name" value="FAD/NAD(P)-binding domain"/>
    <property type="match status" value="2"/>
</dbReference>
<organism evidence="6 8">
    <name type="scientific">Sulfodiicoccus acidiphilus</name>
    <dbReference type="NCBI Taxonomy" id="1670455"/>
    <lineage>
        <taxon>Archaea</taxon>
        <taxon>Thermoproteota</taxon>
        <taxon>Thermoprotei</taxon>
        <taxon>Sulfolobales</taxon>
        <taxon>Sulfolobaceae</taxon>
        <taxon>Sulfodiicoccus</taxon>
    </lineage>
</organism>
<dbReference type="Proteomes" id="UP000276741">
    <property type="component" value="Chromosome"/>
</dbReference>
<reference evidence="7" key="4">
    <citation type="submission" date="2020-09" db="EMBL/GenBank/DDBJ databases">
        <authorList>
            <person name="Sun Q."/>
            <person name="Ohkuma M."/>
        </authorList>
    </citation>
    <scope>NUCLEOTIDE SEQUENCE</scope>
    <source>
        <strain evidence="7">JCM 31740</strain>
    </source>
</reference>
<dbReference type="GO" id="GO:0005737">
    <property type="term" value="C:cytoplasm"/>
    <property type="evidence" value="ECO:0007669"/>
    <property type="project" value="TreeGrafter"/>
</dbReference>
<proteinExistence type="inferred from homology"/>
<evidence type="ECO:0000256" key="1">
    <source>
        <dbReference type="ARBA" id="ARBA00001974"/>
    </source>
</evidence>
<reference evidence="8" key="2">
    <citation type="submission" date="2018-04" db="EMBL/GenBank/DDBJ databases">
        <title>Complete genome sequence of Sulfodiicoccus acidiphilus strain HS-1.</title>
        <authorList>
            <person name="Sakai H.D."/>
            <person name="Kurosawa N."/>
        </authorList>
    </citation>
    <scope>NUCLEOTIDE SEQUENCE [LARGE SCALE GENOMIC DNA]</scope>
    <source>
        <strain evidence="8">HS-1</strain>
    </source>
</reference>
<reference evidence="7" key="1">
    <citation type="journal article" date="2014" name="Int. J. Syst. Evol. Microbiol.">
        <title>Complete genome sequence of Corynebacterium casei LMG S-19264T (=DSM 44701T), isolated from a smear-ripened cheese.</title>
        <authorList>
            <consortium name="US DOE Joint Genome Institute (JGI-PGF)"/>
            <person name="Walter F."/>
            <person name="Albersmeier A."/>
            <person name="Kalinowski J."/>
            <person name="Ruckert C."/>
        </authorList>
    </citation>
    <scope>NUCLEOTIDE SEQUENCE</scope>
    <source>
        <strain evidence="7">JCM 31740</strain>
    </source>
</reference>
<dbReference type="PANTHER" id="PTHR13847">
    <property type="entry name" value="SARCOSINE DEHYDROGENASE-RELATED"/>
    <property type="match status" value="1"/>
</dbReference>
<dbReference type="KEGG" id="sacd:HS1genome_1237"/>
<dbReference type="PANTHER" id="PTHR13847:SF286">
    <property type="entry name" value="D-AMINO ACID DEHYDROGENASE"/>
    <property type="match status" value="1"/>
</dbReference>
<feature type="domain" description="FAD dependent oxidoreductase" evidence="5">
    <location>
        <begin position="121"/>
        <end position="298"/>
    </location>
</feature>
<dbReference type="InterPro" id="IPR036188">
    <property type="entry name" value="FAD/NAD-bd_sf"/>
</dbReference>
<evidence type="ECO:0000313" key="6">
    <source>
        <dbReference type="EMBL" id="BBD72848.1"/>
    </source>
</evidence>
<dbReference type="RefSeq" id="WP_126450062.1">
    <property type="nucleotide sequence ID" value="NZ_AP018553.1"/>
</dbReference>
<dbReference type="EMBL" id="BMQS01000002">
    <property type="protein sequence ID" value="GGT88512.1"/>
    <property type="molecule type" value="Genomic_DNA"/>
</dbReference>
<gene>
    <name evidence="7" type="ORF">GCM10007116_03140</name>
    <name evidence="6" type="ORF">HS1genome_1237</name>
</gene>
<evidence type="ECO:0000256" key="4">
    <source>
        <dbReference type="ARBA" id="ARBA00023002"/>
    </source>
</evidence>
<keyword evidence="4" id="KW-0560">Oxidoreductase</keyword>